<keyword evidence="1" id="KW-1133">Transmembrane helix</keyword>
<keyword evidence="3" id="KW-1185">Reference proteome</keyword>
<name>A0A9J6AFQ2_SOLCO</name>
<dbReference type="AlphaFoldDB" id="A0A9J6AFQ2"/>
<sequence>MGALCAGHSRDTLDRFSDRCLHVSPCLSDPARRSTCCLRIALVMLHLIYLGVLFVFDKDLIHKTKEEPWYLLLLYFLGKKLSLFFFRISRSQVFTYEGIDDGRAKLKIQCKQ</sequence>
<feature type="transmembrane region" description="Helical" evidence="1">
    <location>
        <begin position="68"/>
        <end position="86"/>
    </location>
</feature>
<protein>
    <submittedName>
        <fullName evidence="2">Uncharacterized protein</fullName>
    </submittedName>
</protein>
<keyword evidence="1" id="KW-0812">Transmembrane</keyword>
<accession>A0A9J6AFQ2</accession>
<gene>
    <name evidence="2" type="ORF">H5410_008459</name>
</gene>
<dbReference type="EMBL" id="JACXVP010000002">
    <property type="protein sequence ID" value="KAG5623241.1"/>
    <property type="molecule type" value="Genomic_DNA"/>
</dbReference>
<dbReference type="OrthoDB" id="9909019at2759"/>
<evidence type="ECO:0000256" key="1">
    <source>
        <dbReference type="SAM" id="Phobius"/>
    </source>
</evidence>
<keyword evidence="1" id="KW-0472">Membrane</keyword>
<dbReference type="Proteomes" id="UP000824120">
    <property type="component" value="Chromosome 2"/>
</dbReference>
<organism evidence="2 3">
    <name type="scientific">Solanum commersonii</name>
    <name type="common">Commerson's wild potato</name>
    <name type="synonym">Commerson's nightshade</name>
    <dbReference type="NCBI Taxonomy" id="4109"/>
    <lineage>
        <taxon>Eukaryota</taxon>
        <taxon>Viridiplantae</taxon>
        <taxon>Streptophyta</taxon>
        <taxon>Embryophyta</taxon>
        <taxon>Tracheophyta</taxon>
        <taxon>Spermatophyta</taxon>
        <taxon>Magnoliopsida</taxon>
        <taxon>eudicotyledons</taxon>
        <taxon>Gunneridae</taxon>
        <taxon>Pentapetalae</taxon>
        <taxon>asterids</taxon>
        <taxon>lamiids</taxon>
        <taxon>Solanales</taxon>
        <taxon>Solanaceae</taxon>
        <taxon>Solanoideae</taxon>
        <taxon>Solaneae</taxon>
        <taxon>Solanum</taxon>
    </lineage>
</organism>
<feature type="transmembrane region" description="Helical" evidence="1">
    <location>
        <begin position="37"/>
        <end position="56"/>
    </location>
</feature>
<proteinExistence type="predicted"/>
<comment type="caution">
    <text evidence="2">The sequence shown here is derived from an EMBL/GenBank/DDBJ whole genome shotgun (WGS) entry which is preliminary data.</text>
</comment>
<reference evidence="2 3" key="1">
    <citation type="submission" date="2020-09" db="EMBL/GenBank/DDBJ databases">
        <title>De no assembly of potato wild relative species, Solanum commersonii.</title>
        <authorList>
            <person name="Cho K."/>
        </authorList>
    </citation>
    <scope>NUCLEOTIDE SEQUENCE [LARGE SCALE GENOMIC DNA]</scope>
    <source>
        <strain evidence="2">LZ3.2</strain>
        <tissue evidence="2">Leaf</tissue>
    </source>
</reference>
<evidence type="ECO:0000313" key="2">
    <source>
        <dbReference type="EMBL" id="KAG5623241.1"/>
    </source>
</evidence>
<evidence type="ECO:0000313" key="3">
    <source>
        <dbReference type="Proteomes" id="UP000824120"/>
    </source>
</evidence>